<comment type="caution">
    <text evidence="2">The sequence shown here is derived from an EMBL/GenBank/DDBJ whole genome shotgun (WGS) entry which is preliminary data.</text>
</comment>
<reference evidence="2" key="1">
    <citation type="submission" date="2023-07" db="EMBL/GenBank/DDBJ databases">
        <title>The genome sequence of Rhodocytophaga aerolata KACC 12507.</title>
        <authorList>
            <person name="Zhang X."/>
        </authorList>
    </citation>
    <scope>NUCLEOTIDE SEQUENCE</scope>
    <source>
        <strain evidence="2">KACC 12507</strain>
    </source>
</reference>
<dbReference type="SUPFAM" id="SSF52540">
    <property type="entry name" value="P-loop containing nucleoside triphosphate hydrolases"/>
    <property type="match status" value="1"/>
</dbReference>
<name>A0ABT8R8E3_9BACT</name>
<organism evidence="2 3">
    <name type="scientific">Rhodocytophaga aerolata</name>
    <dbReference type="NCBI Taxonomy" id="455078"/>
    <lineage>
        <taxon>Bacteria</taxon>
        <taxon>Pseudomonadati</taxon>
        <taxon>Bacteroidota</taxon>
        <taxon>Cytophagia</taxon>
        <taxon>Cytophagales</taxon>
        <taxon>Rhodocytophagaceae</taxon>
        <taxon>Rhodocytophaga</taxon>
    </lineage>
</organism>
<gene>
    <name evidence="2" type="ORF">Q0590_18980</name>
</gene>
<dbReference type="InterPro" id="IPR050571">
    <property type="entry name" value="Class-IV_PLP-Dep_Aminotrnsfr"/>
</dbReference>
<dbReference type="Proteomes" id="UP001168528">
    <property type="component" value="Unassembled WGS sequence"/>
</dbReference>
<dbReference type="Gene3D" id="3.40.50.300">
    <property type="entry name" value="P-loop containing nucleotide triphosphate hydrolases"/>
    <property type="match status" value="1"/>
</dbReference>
<evidence type="ECO:0000256" key="1">
    <source>
        <dbReference type="ARBA" id="ARBA00009320"/>
    </source>
</evidence>
<dbReference type="Pfam" id="PF19798">
    <property type="entry name" value="Sulfotransfer_5"/>
    <property type="match status" value="1"/>
</dbReference>
<dbReference type="RefSeq" id="WP_302039170.1">
    <property type="nucleotide sequence ID" value="NZ_JAUKPO010000011.1"/>
</dbReference>
<comment type="similarity">
    <text evidence="1">Belongs to the class-IV pyridoxal-phosphate-dependent aminotransferase family.</text>
</comment>
<protein>
    <submittedName>
        <fullName evidence="2">Sulfotransferase family protein</fullName>
    </submittedName>
</protein>
<evidence type="ECO:0000313" key="2">
    <source>
        <dbReference type="EMBL" id="MDO1448368.1"/>
    </source>
</evidence>
<sequence>MILHLISGPRNISTALMYSFAQRPDTTVMDEPFYGFYLHYTGINHPGREEILASMEPDPEKIFKQIELNQQKKGFVFVKNMGHHLQGYDYSPILHYQNIFLIRDPGQMLISYAKVRELPTLDDIGLKFQAELFEWLSSFGKVPVVLDGNEVRKNPAGILTQLCHKLGIPFTEKMLHWPAGPIPEDGIWAKHWYNNVHRSTSFLPPDTQQVTVPNALQPVYEEAIRYYNQLSTHILKA</sequence>
<proteinExistence type="inferred from homology"/>
<evidence type="ECO:0000313" key="3">
    <source>
        <dbReference type="Proteomes" id="UP001168528"/>
    </source>
</evidence>
<dbReference type="InterPro" id="IPR027417">
    <property type="entry name" value="P-loop_NTPase"/>
</dbReference>
<dbReference type="EMBL" id="JAUKPO010000011">
    <property type="protein sequence ID" value="MDO1448368.1"/>
    <property type="molecule type" value="Genomic_DNA"/>
</dbReference>
<dbReference type="PANTHER" id="PTHR42743">
    <property type="entry name" value="AMINO-ACID AMINOTRANSFERASE"/>
    <property type="match status" value="1"/>
</dbReference>
<accession>A0ABT8R8E3</accession>
<dbReference type="PANTHER" id="PTHR42743:SF11">
    <property type="entry name" value="AMINODEOXYCHORISMATE LYASE"/>
    <property type="match status" value="1"/>
</dbReference>
<keyword evidence="3" id="KW-1185">Reference proteome</keyword>